<dbReference type="GO" id="GO:0016740">
    <property type="term" value="F:transferase activity"/>
    <property type="evidence" value="ECO:0007669"/>
    <property type="project" value="UniProtKB-ARBA"/>
</dbReference>
<dbReference type="Pfam" id="PF08279">
    <property type="entry name" value="HTH_11"/>
    <property type="match status" value="1"/>
</dbReference>
<dbReference type="EMBL" id="LGFO01000011">
    <property type="protein sequence ID" value="KUK37098.1"/>
    <property type="molecule type" value="Genomic_DNA"/>
</dbReference>
<dbReference type="SUPFAM" id="SSF50037">
    <property type="entry name" value="C-terminal domain of transcriptional repressors"/>
    <property type="match status" value="1"/>
</dbReference>
<evidence type="ECO:0000259" key="6">
    <source>
        <dbReference type="PROSITE" id="PS51733"/>
    </source>
</evidence>
<keyword evidence="2 5" id="KW-0547">Nucleotide-binding</keyword>
<keyword evidence="5" id="KW-0804">Transcription</keyword>
<dbReference type="GO" id="GO:0005737">
    <property type="term" value="C:cytoplasm"/>
    <property type="evidence" value="ECO:0007669"/>
    <property type="project" value="TreeGrafter"/>
</dbReference>
<dbReference type="InterPro" id="IPR004408">
    <property type="entry name" value="Biotin_CoA_COase_ligase"/>
</dbReference>
<comment type="catalytic activity">
    <reaction evidence="5">
        <text>biotin + L-lysyl-[protein] + ATP = N(6)-biotinyl-L-lysyl-[protein] + AMP + diphosphate + H(+)</text>
        <dbReference type="Rhea" id="RHEA:11756"/>
        <dbReference type="Rhea" id="RHEA-COMP:9752"/>
        <dbReference type="Rhea" id="RHEA-COMP:10505"/>
        <dbReference type="ChEBI" id="CHEBI:15378"/>
        <dbReference type="ChEBI" id="CHEBI:29969"/>
        <dbReference type="ChEBI" id="CHEBI:30616"/>
        <dbReference type="ChEBI" id="CHEBI:33019"/>
        <dbReference type="ChEBI" id="CHEBI:57586"/>
        <dbReference type="ChEBI" id="CHEBI:83144"/>
        <dbReference type="ChEBI" id="CHEBI:456215"/>
        <dbReference type="EC" id="6.3.4.15"/>
    </reaction>
</comment>
<accession>A0A101FHE1</accession>
<feature type="DNA-binding region" description="H-T-H motif" evidence="5">
    <location>
        <begin position="21"/>
        <end position="40"/>
    </location>
</feature>
<feature type="binding site" evidence="5">
    <location>
        <begin position="92"/>
        <end position="94"/>
    </location>
    <ligand>
        <name>biotin</name>
        <dbReference type="ChEBI" id="CHEBI:57586"/>
    </ligand>
</feature>
<feature type="binding site" evidence="5">
    <location>
        <position position="116"/>
    </location>
    <ligand>
        <name>biotin</name>
        <dbReference type="ChEBI" id="CHEBI:57586"/>
    </ligand>
</feature>
<evidence type="ECO:0000256" key="3">
    <source>
        <dbReference type="ARBA" id="ARBA00022840"/>
    </source>
</evidence>
<dbReference type="InterPro" id="IPR008988">
    <property type="entry name" value="Transcriptional_repressor_C"/>
</dbReference>
<comment type="function">
    <text evidence="5">Acts both as a biotin--[acetyl-CoA-carboxylase] ligase and a repressor.</text>
</comment>
<dbReference type="InterPro" id="IPR030855">
    <property type="entry name" value="Bifunct_BirA"/>
</dbReference>
<evidence type="ECO:0000256" key="1">
    <source>
        <dbReference type="ARBA" id="ARBA00022598"/>
    </source>
</evidence>
<dbReference type="Pfam" id="PF02237">
    <property type="entry name" value="BPL_C"/>
    <property type="match status" value="1"/>
</dbReference>
<dbReference type="InterPro" id="IPR003142">
    <property type="entry name" value="BPL_C"/>
</dbReference>
<feature type="domain" description="BPL/LPL catalytic" evidence="6">
    <location>
        <begin position="69"/>
        <end position="260"/>
    </location>
</feature>
<dbReference type="GO" id="GO:0004077">
    <property type="term" value="F:biotin--[biotin carboxyl-carrier protein] ligase activity"/>
    <property type="evidence" value="ECO:0007669"/>
    <property type="project" value="UniProtKB-UniRule"/>
</dbReference>
<dbReference type="GO" id="GO:0009249">
    <property type="term" value="P:protein lipoylation"/>
    <property type="evidence" value="ECO:0007669"/>
    <property type="project" value="UniProtKB-ARBA"/>
</dbReference>
<dbReference type="InterPro" id="IPR013196">
    <property type="entry name" value="HTH_11"/>
</dbReference>
<dbReference type="Proteomes" id="UP000053326">
    <property type="component" value="Unassembled WGS sequence"/>
</dbReference>
<dbReference type="InterPro" id="IPR004143">
    <property type="entry name" value="BPL_LPL_catalytic"/>
</dbReference>
<evidence type="ECO:0000313" key="7">
    <source>
        <dbReference type="EMBL" id="KUK37098.1"/>
    </source>
</evidence>
<dbReference type="Gene3D" id="1.10.10.10">
    <property type="entry name" value="Winged helix-like DNA-binding domain superfamily/Winged helix DNA-binding domain"/>
    <property type="match status" value="1"/>
</dbReference>
<feature type="binding site" evidence="5">
    <location>
        <position position="187"/>
    </location>
    <ligand>
        <name>biotin</name>
        <dbReference type="ChEBI" id="CHEBI:57586"/>
    </ligand>
</feature>
<organism evidence="7 8">
    <name type="scientific">Thermacetogenium phaeum</name>
    <dbReference type="NCBI Taxonomy" id="85874"/>
    <lineage>
        <taxon>Bacteria</taxon>
        <taxon>Bacillati</taxon>
        <taxon>Bacillota</taxon>
        <taxon>Clostridia</taxon>
        <taxon>Thermoanaerobacterales</taxon>
        <taxon>Thermoanaerobacteraceae</taxon>
        <taxon>Thermacetogenium</taxon>
    </lineage>
</organism>
<gene>
    <name evidence="5" type="primary">birA</name>
    <name evidence="7" type="ORF">XD66_0191</name>
</gene>
<dbReference type="EC" id="6.3.4.15" evidence="5"/>
<dbReference type="GO" id="GO:0003677">
    <property type="term" value="F:DNA binding"/>
    <property type="evidence" value="ECO:0007669"/>
    <property type="project" value="UniProtKB-UniRule"/>
</dbReference>
<keyword evidence="4 5" id="KW-0092">Biotin</keyword>
<dbReference type="InterPro" id="IPR036390">
    <property type="entry name" value="WH_DNA-bd_sf"/>
</dbReference>
<dbReference type="SUPFAM" id="SSF46785">
    <property type="entry name" value="Winged helix' DNA-binding domain"/>
    <property type="match status" value="1"/>
</dbReference>
<evidence type="ECO:0000256" key="4">
    <source>
        <dbReference type="ARBA" id="ARBA00023267"/>
    </source>
</evidence>
<dbReference type="PANTHER" id="PTHR12835:SF5">
    <property type="entry name" value="BIOTIN--PROTEIN LIGASE"/>
    <property type="match status" value="1"/>
</dbReference>
<dbReference type="PROSITE" id="PS51733">
    <property type="entry name" value="BPL_LPL_CATALYTIC"/>
    <property type="match status" value="1"/>
</dbReference>
<feature type="binding site" evidence="5">
    <location>
        <begin position="120"/>
        <end position="122"/>
    </location>
    <ligand>
        <name>biotin</name>
        <dbReference type="ChEBI" id="CHEBI:57586"/>
    </ligand>
</feature>
<dbReference type="InterPro" id="IPR045864">
    <property type="entry name" value="aa-tRNA-synth_II/BPL/LPL"/>
</dbReference>
<reference evidence="8" key="1">
    <citation type="journal article" date="2015" name="MBio">
        <title>Genome-Resolved Metagenomic Analysis Reveals Roles for Candidate Phyla and Other Microbial Community Members in Biogeochemical Transformations in Oil Reservoirs.</title>
        <authorList>
            <person name="Hu P."/>
            <person name="Tom L."/>
            <person name="Singh A."/>
            <person name="Thomas B.C."/>
            <person name="Baker B.J."/>
            <person name="Piceno Y.M."/>
            <person name="Andersen G.L."/>
            <person name="Banfield J.F."/>
        </authorList>
    </citation>
    <scope>NUCLEOTIDE SEQUENCE [LARGE SCALE GENOMIC DNA]</scope>
</reference>
<dbReference type="NCBIfam" id="TIGR00121">
    <property type="entry name" value="birA_ligase"/>
    <property type="match status" value="1"/>
</dbReference>
<comment type="caution">
    <text evidence="7">The sequence shown here is derived from an EMBL/GenBank/DDBJ whole genome shotgun (WGS) entry which is preliminary data.</text>
</comment>
<dbReference type="CDD" id="cd16442">
    <property type="entry name" value="BPL"/>
    <property type="match status" value="1"/>
</dbReference>
<proteinExistence type="inferred from homology"/>
<dbReference type="Pfam" id="PF03099">
    <property type="entry name" value="BPL_LplA_LipB"/>
    <property type="match status" value="1"/>
</dbReference>
<dbReference type="HAMAP" id="MF_00978">
    <property type="entry name" value="Bifunct_BirA"/>
    <property type="match status" value="1"/>
</dbReference>
<dbReference type="AlphaFoldDB" id="A0A101FHE1"/>
<dbReference type="PATRIC" id="fig|85874.4.peg.1179"/>
<protein>
    <recommendedName>
        <fullName evidence="5">Bifunctional ligase/repressor BirA</fullName>
    </recommendedName>
    <alternativeName>
        <fullName evidence="5">Biotin--[acetyl-CoA-carboxylase] ligase</fullName>
        <ecNumber evidence="5">6.3.4.15</ecNumber>
    </alternativeName>
    <alternativeName>
        <fullName evidence="5">Biotin--protein ligase</fullName>
    </alternativeName>
    <alternativeName>
        <fullName evidence="5">Biotin-[acetyl-CoA carboxylase] synthetase</fullName>
    </alternativeName>
</protein>
<dbReference type="SUPFAM" id="SSF55681">
    <property type="entry name" value="Class II aaRS and biotin synthetases"/>
    <property type="match status" value="1"/>
</dbReference>
<keyword evidence="5" id="KW-0805">Transcription regulation</keyword>
<keyword evidence="5" id="KW-0678">Repressor</keyword>
<sequence>MILREKLLAIFEKEMGNYVSGEELSRKLGVSRTAVWKQVSKLRELGYRIDGTTRSGYRYLGPPDILYPREVRRGLNTRFFGKEVLHFQRVGSTNQVALELARKGYPEGTLVVAEEQTAGRGRWRRPWLAPPGKALLFSLVLRPSLVPYRVPEVTLVAGASVARAIHEHTGLRVGIKWPNDLLYEGKKLCGILVEMEAAAEQVNYLVLGIGINVNQEPADFPPELFDAATSLRMIRGEKVPRLPLLQRLLEILEDDYQEYCRDGFASSRERWLGYQVTLGRRVRISVGGKEFSGEAAGLAEDGSLLLRLPGGNLISCNSGEVVLCREEGES</sequence>
<dbReference type="GO" id="GO:0006355">
    <property type="term" value="P:regulation of DNA-templated transcription"/>
    <property type="evidence" value="ECO:0007669"/>
    <property type="project" value="UniProtKB-UniRule"/>
</dbReference>
<evidence type="ECO:0000256" key="2">
    <source>
        <dbReference type="ARBA" id="ARBA00022741"/>
    </source>
</evidence>
<evidence type="ECO:0000313" key="8">
    <source>
        <dbReference type="Proteomes" id="UP000053326"/>
    </source>
</evidence>
<dbReference type="Gene3D" id="3.30.930.10">
    <property type="entry name" value="Bira Bifunctional Protein, Domain 2"/>
    <property type="match status" value="1"/>
</dbReference>
<evidence type="ECO:0000256" key="5">
    <source>
        <dbReference type="HAMAP-Rule" id="MF_00978"/>
    </source>
</evidence>
<dbReference type="Gene3D" id="2.30.30.100">
    <property type="match status" value="1"/>
</dbReference>
<dbReference type="InterPro" id="IPR036388">
    <property type="entry name" value="WH-like_DNA-bd_sf"/>
</dbReference>
<keyword evidence="5" id="KW-0238">DNA-binding</keyword>
<dbReference type="GO" id="GO:0005524">
    <property type="term" value="F:ATP binding"/>
    <property type="evidence" value="ECO:0007669"/>
    <property type="project" value="UniProtKB-UniRule"/>
</dbReference>
<dbReference type="PANTHER" id="PTHR12835">
    <property type="entry name" value="BIOTIN PROTEIN LIGASE"/>
    <property type="match status" value="1"/>
</dbReference>
<keyword evidence="3 5" id="KW-0067">ATP-binding</keyword>
<keyword evidence="1 5" id="KW-0436">Ligase</keyword>
<comment type="similarity">
    <text evidence="5">Belongs to the biotin--protein ligase family.</text>
</comment>
<name>A0A101FHE1_9THEO</name>